<reference evidence="1" key="1">
    <citation type="submission" date="2021-01" db="EMBL/GenBank/DDBJ databases">
        <authorList>
            <person name="Corre E."/>
            <person name="Pelletier E."/>
            <person name="Niang G."/>
            <person name="Scheremetjew M."/>
            <person name="Finn R."/>
            <person name="Kale V."/>
            <person name="Holt S."/>
            <person name="Cochrane G."/>
            <person name="Meng A."/>
            <person name="Brown T."/>
            <person name="Cohen L."/>
        </authorList>
    </citation>
    <scope>NUCLEOTIDE SEQUENCE</scope>
    <source>
        <strain evidence="1">NIES-381</strain>
    </source>
</reference>
<dbReference type="EMBL" id="HBGA01071982">
    <property type="protein sequence ID" value="CAD9015799.1"/>
    <property type="molecule type" value="Transcribed_RNA"/>
</dbReference>
<gene>
    <name evidence="1" type="ORF">EGYM00392_LOCUS26908</name>
</gene>
<protein>
    <submittedName>
        <fullName evidence="1">Uncharacterized protein</fullName>
    </submittedName>
</protein>
<sequence length="125" mass="14087">MQSWHLAEVTMPKNTPFLPLLKFEKYFWYITSAPSPPSPPCPRHCHLGFMVMEIIVPYSVNVQRPSLGRACAGAYRRGPVGCDCSFMSIDLCQDSLFLCSMMFCLRQHPPICPTRPLQFSVSVGS</sequence>
<proteinExistence type="predicted"/>
<name>A0A7S1IKP7_9EUGL</name>
<organism evidence="1">
    <name type="scientific">Eutreptiella gymnastica</name>
    <dbReference type="NCBI Taxonomy" id="73025"/>
    <lineage>
        <taxon>Eukaryota</taxon>
        <taxon>Discoba</taxon>
        <taxon>Euglenozoa</taxon>
        <taxon>Euglenida</taxon>
        <taxon>Spirocuta</taxon>
        <taxon>Euglenophyceae</taxon>
        <taxon>Eutreptiales</taxon>
        <taxon>Eutreptiaceae</taxon>
        <taxon>Eutreptiella</taxon>
    </lineage>
</organism>
<accession>A0A7S1IKP7</accession>
<dbReference type="AlphaFoldDB" id="A0A7S1IKP7"/>
<evidence type="ECO:0000313" key="1">
    <source>
        <dbReference type="EMBL" id="CAD9015799.1"/>
    </source>
</evidence>